<dbReference type="Pfam" id="PF13649">
    <property type="entry name" value="Methyltransf_25"/>
    <property type="match status" value="1"/>
</dbReference>
<keyword evidence="2" id="KW-0489">Methyltransferase</keyword>
<dbReference type="OrthoDB" id="4528595at2"/>
<comment type="caution">
    <text evidence="2">The sequence shown here is derived from an EMBL/GenBank/DDBJ whole genome shotgun (WGS) entry which is preliminary data.</text>
</comment>
<dbReference type="CDD" id="cd02440">
    <property type="entry name" value="AdoMet_MTases"/>
    <property type="match status" value="1"/>
</dbReference>
<sequence>MKDMIISPAVEFYDVVTRTHSEGGDALRSVLAEVDPSAGPILDVGAGTGRTVQIIAEAVPGARIVAVEPDLVMRTVLTHRVVADDDLRSRVTILADDAQGMAIPETLSAVVLYGVVGMLDRDERARLWDRLLPRLAPGAPVVVELLPIEQPQTLPPMPYAKERIGEHLYEATLRGEPGEDDLMVLNTTWRITGEEGEVRTVHGTSQWHTFGLDDLARETGLTAERLTLQAGLLRASG</sequence>
<evidence type="ECO:0000259" key="1">
    <source>
        <dbReference type="Pfam" id="PF13649"/>
    </source>
</evidence>
<dbReference type="InterPro" id="IPR041698">
    <property type="entry name" value="Methyltransf_25"/>
</dbReference>
<proteinExistence type="predicted"/>
<feature type="domain" description="Methyltransferase" evidence="1">
    <location>
        <begin position="41"/>
        <end position="138"/>
    </location>
</feature>
<dbReference type="GO" id="GO:0008168">
    <property type="term" value="F:methyltransferase activity"/>
    <property type="evidence" value="ECO:0007669"/>
    <property type="project" value="UniProtKB-KW"/>
</dbReference>
<organism evidence="2 3">
    <name type="scientific">Nonomuraea diastatica</name>
    <dbReference type="NCBI Taxonomy" id="1848329"/>
    <lineage>
        <taxon>Bacteria</taxon>
        <taxon>Bacillati</taxon>
        <taxon>Actinomycetota</taxon>
        <taxon>Actinomycetes</taxon>
        <taxon>Streptosporangiales</taxon>
        <taxon>Streptosporangiaceae</taxon>
        <taxon>Nonomuraea</taxon>
    </lineage>
</organism>
<dbReference type="Gene3D" id="3.40.50.150">
    <property type="entry name" value="Vaccinia Virus protein VP39"/>
    <property type="match status" value="1"/>
</dbReference>
<dbReference type="EMBL" id="SMKP01000064">
    <property type="protein sequence ID" value="TDD18950.1"/>
    <property type="molecule type" value="Genomic_DNA"/>
</dbReference>
<accession>A0A4R4WRS4</accession>
<keyword evidence="3" id="KW-1185">Reference proteome</keyword>
<name>A0A4R4WRS4_9ACTN</name>
<gene>
    <name evidence="2" type="ORF">E1294_22795</name>
</gene>
<protein>
    <submittedName>
        <fullName evidence="2">Class I SAM-dependent methyltransferase</fullName>
    </submittedName>
</protein>
<dbReference type="AlphaFoldDB" id="A0A4R4WRS4"/>
<evidence type="ECO:0000313" key="2">
    <source>
        <dbReference type="EMBL" id="TDD18950.1"/>
    </source>
</evidence>
<evidence type="ECO:0000313" key="3">
    <source>
        <dbReference type="Proteomes" id="UP000294543"/>
    </source>
</evidence>
<reference evidence="2 3" key="1">
    <citation type="submission" date="2019-03" db="EMBL/GenBank/DDBJ databases">
        <title>Draft genome sequences of novel Actinobacteria.</title>
        <authorList>
            <person name="Sahin N."/>
            <person name="Ay H."/>
            <person name="Saygin H."/>
        </authorList>
    </citation>
    <scope>NUCLEOTIDE SEQUENCE [LARGE SCALE GENOMIC DNA]</scope>
    <source>
        <strain evidence="2 3">KC712</strain>
    </source>
</reference>
<keyword evidence="2" id="KW-0808">Transferase</keyword>
<dbReference type="InterPro" id="IPR029063">
    <property type="entry name" value="SAM-dependent_MTases_sf"/>
</dbReference>
<dbReference type="SUPFAM" id="SSF53335">
    <property type="entry name" value="S-adenosyl-L-methionine-dependent methyltransferases"/>
    <property type="match status" value="1"/>
</dbReference>
<dbReference type="GO" id="GO:0032259">
    <property type="term" value="P:methylation"/>
    <property type="evidence" value="ECO:0007669"/>
    <property type="project" value="UniProtKB-KW"/>
</dbReference>
<dbReference type="Proteomes" id="UP000294543">
    <property type="component" value="Unassembled WGS sequence"/>
</dbReference>